<dbReference type="CDD" id="cd03442">
    <property type="entry name" value="BFIT_BACH"/>
    <property type="match status" value="1"/>
</dbReference>
<evidence type="ECO:0000313" key="6">
    <source>
        <dbReference type="Proteomes" id="UP001595816"/>
    </source>
</evidence>
<dbReference type="InterPro" id="IPR029069">
    <property type="entry name" value="HotDog_dom_sf"/>
</dbReference>
<proteinExistence type="inferred from homology"/>
<feature type="domain" description="HotDog ACOT-type" evidence="4">
    <location>
        <begin position="1"/>
        <end position="105"/>
    </location>
</feature>
<comment type="similarity">
    <text evidence="1">Belongs to the acyl coenzyme A hydrolase family.</text>
</comment>
<comment type="caution">
    <text evidence="5">The sequence shown here is derived from an EMBL/GenBank/DDBJ whole genome shotgun (WGS) entry which is preliminary data.</text>
</comment>
<name>A0ABV8LHX3_9ACTN</name>
<dbReference type="Proteomes" id="UP001595816">
    <property type="component" value="Unassembled WGS sequence"/>
</dbReference>
<dbReference type="RefSeq" id="WP_253763811.1">
    <property type="nucleotide sequence ID" value="NZ_JAMZDZ010000001.1"/>
</dbReference>
<dbReference type="Gene3D" id="3.10.129.10">
    <property type="entry name" value="Hotdog Thioesterase"/>
    <property type="match status" value="1"/>
</dbReference>
<evidence type="ECO:0000313" key="5">
    <source>
        <dbReference type="EMBL" id="MFC4129912.1"/>
    </source>
</evidence>
<dbReference type="Pfam" id="PF03061">
    <property type="entry name" value="4HBT"/>
    <property type="match status" value="1"/>
</dbReference>
<protein>
    <submittedName>
        <fullName evidence="5">Acyl-CoA thioesterase</fullName>
        <ecNumber evidence="5">3.1.2.20</ecNumber>
    </submittedName>
</protein>
<keyword evidence="6" id="KW-1185">Reference proteome</keyword>
<dbReference type="InterPro" id="IPR033120">
    <property type="entry name" value="HOTDOG_ACOT"/>
</dbReference>
<keyword evidence="2 3" id="KW-0378">Hydrolase</keyword>
<dbReference type="PANTHER" id="PTHR11049">
    <property type="entry name" value="ACYL COENZYME A THIOESTER HYDROLASE"/>
    <property type="match status" value="1"/>
</dbReference>
<dbReference type="PROSITE" id="PS51770">
    <property type="entry name" value="HOTDOG_ACOT"/>
    <property type="match status" value="1"/>
</dbReference>
<sequence length="151" mass="16553">MTALDVNLYGTVHGGVIMKFVDDAAGAAAARHCGFNAVTVAIDEIELLVPVRVGDLVHAKAQVNWTGVTSMEIGVTVLAERWNEAGRTPERVATAYLVFVGVDAEGKPRVVPPVQPESDTDQRRFQEAIIRREHRLARRRAIAQHRAPHLD</sequence>
<evidence type="ECO:0000256" key="2">
    <source>
        <dbReference type="ARBA" id="ARBA00022801"/>
    </source>
</evidence>
<dbReference type="GO" id="GO:0047617">
    <property type="term" value="F:fatty acyl-CoA hydrolase activity"/>
    <property type="evidence" value="ECO:0007669"/>
    <property type="project" value="UniProtKB-EC"/>
</dbReference>
<dbReference type="InterPro" id="IPR040170">
    <property type="entry name" value="Cytosol_ACT"/>
</dbReference>
<dbReference type="EC" id="3.1.2.20" evidence="5"/>
<evidence type="ECO:0000259" key="4">
    <source>
        <dbReference type="PROSITE" id="PS51770"/>
    </source>
</evidence>
<evidence type="ECO:0000256" key="3">
    <source>
        <dbReference type="PROSITE-ProRule" id="PRU01106"/>
    </source>
</evidence>
<dbReference type="SUPFAM" id="SSF54637">
    <property type="entry name" value="Thioesterase/thiol ester dehydrase-isomerase"/>
    <property type="match status" value="1"/>
</dbReference>
<evidence type="ECO:0000256" key="1">
    <source>
        <dbReference type="ARBA" id="ARBA00010458"/>
    </source>
</evidence>
<organism evidence="5 6">
    <name type="scientific">Hamadaea flava</name>
    <dbReference type="NCBI Taxonomy" id="1742688"/>
    <lineage>
        <taxon>Bacteria</taxon>
        <taxon>Bacillati</taxon>
        <taxon>Actinomycetota</taxon>
        <taxon>Actinomycetes</taxon>
        <taxon>Micromonosporales</taxon>
        <taxon>Micromonosporaceae</taxon>
        <taxon>Hamadaea</taxon>
    </lineage>
</organism>
<gene>
    <name evidence="5" type="ORF">ACFOZ4_04770</name>
</gene>
<reference evidence="6" key="1">
    <citation type="journal article" date="2019" name="Int. J. Syst. Evol. Microbiol.">
        <title>The Global Catalogue of Microorganisms (GCM) 10K type strain sequencing project: providing services to taxonomists for standard genome sequencing and annotation.</title>
        <authorList>
            <consortium name="The Broad Institute Genomics Platform"/>
            <consortium name="The Broad Institute Genome Sequencing Center for Infectious Disease"/>
            <person name="Wu L."/>
            <person name="Ma J."/>
        </authorList>
    </citation>
    <scope>NUCLEOTIDE SEQUENCE [LARGE SCALE GENOMIC DNA]</scope>
    <source>
        <strain evidence="6">CGMCC 4.7289</strain>
    </source>
</reference>
<accession>A0ABV8LHX3</accession>
<dbReference type="PANTHER" id="PTHR11049:SF16">
    <property type="entry name" value="PROTEIN VDLD"/>
    <property type="match status" value="1"/>
</dbReference>
<dbReference type="EMBL" id="JBHSAY010000003">
    <property type="protein sequence ID" value="MFC4129912.1"/>
    <property type="molecule type" value="Genomic_DNA"/>
</dbReference>
<dbReference type="InterPro" id="IPR006683">
    <property type="entry name" value="Thioestr_dom"/>
</dbReference>